<reference evidence="1" key="1">
    <citation type="submission" date="2016-08" db="EMBL/GenBank/DDBJ databases">
        <title>Complete genome of Cloacibacillus porcorum.</title>
        <authorList>
            <person name="Looft T."/>
            <person name="Bayles D.O."/>
            <person name="Alt D.P."/>
        </authorList>
    </citation>
    <scope>NUCLEOTIDE SEQUENCE [LARGE SCALE GENOMIC DNA]</scope>
    <source>
        <strain evidence="1">CL-84</strain>
    </source>
</reference>
<evidence type="ECO:0000313" key="1">
    <source>
        <dbReference type="EMBL" id="ANZ45283.1"/>
    </source>
</evidence>
<gene>
    <name evidence="1" type="ORF">BED41_09495</name>
</gene>
<organism evidence="1 2">
    <name type="scientific">Cloacibacillus porcorum</name>
    <dbReference type="NCBI Taxonomy" id="1197717"/>
    <lineage>
        <taxon>Bacteria</taxon>
        <taxon>Thermotogati</taxon>
        <taxon>Synergistota</taxon>
        <taxon>Synergistia</taxon>
        <taxon>Synergistales</taxon>
        <taxon>Synergistaceae</taxon>
        <taxon>Cloacibacillus</taxon>
    </lineage>
</organism>
<keyword evidence="2" id="KW-1185">Reference proteome</keyword>
<name>A0A1B2I5P7_9BACT</name>
<dbReference type="KEGG" id="cpor:BED41_09495"/>
<dbReference type="Proteomes" id="UP000093044">
    <property type="component" value="Chromosome"/>
</dbReference>
<evidence type="ECO:0000313" key="2">
    <source>
        <dbReference type="Proteomes" id="UP000093044"/>
    </source>
</evidence>
<dbReference type="OrthoDB" id="9777694at2"/>
<proteinExistence type="predicted"/>
<sequence>MIRLTRKELYNDIWTDTLSKTALKYQLSTAQLKKICNSLNIPTPSGGYWTKLRLGRNPERTPLPDNFDKDYIEIGMAEETHPLANEAVDEIGTKAESEDALKAESDNYVFDKENKLSFINLERRLAVEKICSNALAQAQKIKYTDEPSNKIAQQEKKLAIKWFKLNKIGEKSKISLQSYEAQSHYRLDHYISNPETRNLAEYIGEDSLNRVISLLDIIYNALVKVGGTPKIGCLVSVDNEIVDFLVTEKQDQIDHELTAKKVKELETYDKEKLKYSYRSKPRIRKYDHIFNGKLRFSIGAKIFSDHRNIKLEDIIDEIIIEFIYFSHYKTTVHNDIIAEEERRKQKAIKDEELRVIYNDEAEKFNALVNIANDWKAAQTIREFLNFIASSKDNVKFPQEWIEWGLKKADWIDPLSDREDEVFGKRKHADSNEKKH</sequence>
<protein>
    <submittedName>
        <fullName evidence="1">Uncharacterized protein</fullName>
    </submittedName>
</protein>
<dbReference type="GeneID" id="83058080"/>
<accession>A0A1B2I5P7</accession>
<dbReference type="AlphaFoldDB" id="A0A1B2I5P7"/>
<dbReference type="RefSeq" id="WP_066745284.1">
    <property type="nucleotide sequence ID" value="NZ_CP016757.1"/>
</dbReference>
<dbReference type="EMBL" id="CP016757">
    <property type="protein sequence ID" value="ANZ45283.1"/>
    <property type="molecule type" value="Genomic_DNA"/>
</dbReference>